<dbReference type="Proteomes" id="UP000823775">
    <property type="component" value="Unassembled WGS sequence"/>
</dbReference>
<evidence type="ECO:0000313" key="2">
    <source>
        <dbReference type="EMBL" id="MCD7464482.1"/>
    </source>
</evidence>
<evidence type="ECO:0000256" key="1">
    <source>
        <dbReference type="SAM" id="MobiDB-lite"/>
    </source>
</evidence>
<keyword evidence="3" id="KW-1185">Reference proteome</keyword>
<accession>A0ABS8SZI2</accession>
<dbReference type="EMBL" id="JACEIK010000968">
    <property type="protein sequence ID" value="MCD7464482.1"/>
    <property type="molecule type" value="Genomic_DNA"/>
</dbReference>
<evidence type="ECO:0000313" key="3">
    <source>
        <dbReference type="Proteomes" id="UP000823775"/>
    </source>
</evidence>
<name>A0ABS8SZI2_DATST</name>
<comment type="caution">
    <text evidence="2">The sequence shown here is derived from an EMBL/GenBank/DDBJ whole genome shotgun (WGS) entry which is preliminary data.</text>
</comment>
<feature type="non-terminal residue" evidence="2">
    <location>
        <position position="1"/>
    </location>
</feature>
<reference evidence="2 3" key="1">
    <citation type="journal article" date="2021" name="BMC Genomics">
        <title>Datura genome reveals duplications of psychoactive alkaloid biosynthetic genes and high mutation rate following tissue culture.</title>
        <authorList>
            <person name="Rajewski A."/>
            <person name="Carter-House D."/>
            <person name="Stajich J."/>
            <person name="Litt A."/>
        </authorList>
    </citation>
    <scope>NUCLEOTIDE SEQUENCE [LARGE SCALE GENOMIC DNA]</scope>
    <source>
        <strain evidence="2">AR-01</strain>
    </source>
</reference>
<sequence>EYFGAQDGPTTSGRVPKKPVPQPPSMETLEEKFTEAIQMLTQLVLAQSGCQNLAPVLHLINFRSTIVVHAYTLRILAYKPPKEDPGGKNMSASSRGRRPRLGGSRAGRRGYDRRSSMMFGGTKVRP</sequence>
<feature type="region of interest" description="Disordered" evidence="1">
    <location>
        <begin position="79"/>
        <end position="126"/>
    </location>
</feature>
<gene>
    <name evidence="2" type="ORF">HAX54_052831</name>
</gene>
<organism evidence="2 3">
    <name type="scientific">Datura stramonium</name>
    <name type="common">Jimsonweed</name>
    <name type="synonym">Common thornapple</name>
    <dbReference type="NCBI Taxonomy" id="4076"/>
    <lineage>
        <taxon>Eukaryota</taxon>
        <taxon>Viridiplantae</taxon>
        <taxon>Streptophyta</taxon>
        <taxon>Embryophyta</taxon>
        <taxon>Tracheophyta</taxon>
        <taxon>Spermatophyta</taxon>
        <taxon>Magnoliopsida</taxon>
        <taxon>eudicotyledons</taxon>
        <taxon>Gunneridae</taxon>
        <taxon>Pentapetalae</taxon>
        <taxon>asterids</taxon>
        <taxon>lamiids</taxon>
        <taxon>Solanales</taxon>
        <taxon>Solanaceae</taxon>
        <taxon>Solanoideae</taxon>
        <taxon>Datureae</taxon>
        <taxon>Datura</taxon>
    </lineage>
</organism>
<feature type="region of interest" description="Disordered" evidence="1">
    <location>
        <begin position="1"/>
        <end position="27"/>
    </location>
</feature>
<proteinExistence type="predicted"/>
<protein>
    <submittedName>
        <fullName evidence="2">Uncharacterized protein</fullName>
    </submittedName>
</protein>